<dbReference type="EMBL" id="AEQN01000033">
    <property type="protein sequence ID" value="EFV00559.1"/>
    <property type="molecule type" value="Genomic_DNA"/>
</dbReference>
<gene>
    <name evidence="1" type="ORF">HMP0721_2376</name>
</gene>
<evidence type="ECO:0000313" key="2">
    <source>
        <dbReference type="Proteomes" id="UP000004754"/>
    </source>
</evidence>
<reference evidence="1 2" key="1">
    <citation type="submission" date="2010-12" db="EMBL/GenBank/DDBJ databases">
        <authorList>
            <person name="Muzny D."/>
            <person name="Qin X."/>
            <person name="Deng J."/>
            <person name="Jiang H."/>
            <person name="Liu Y."/>
            <person name="Qu J."/>
            <person name="Song X.-Z."/>
            <person name="Zhang L."/>
            <person name="Thornton R."/>
            <person name="Coyle M."/>
            <person name="Francisco L."/>
            <person name="Jackson L."/>
            <person name="Javaid M."/>
            <person name="Korchina V."/>
            <person name="Kovar C."/>
            <person name="Mata R."/>
            <person name="Mathew T."/>
            <person name="Ngo R."/>
            <person name="Nguyen L."/>
            <person name="Nguyen N."/>
            <person name="Okwuonu G."/>
            <person name="Ongeri F."/>
            <person name="Pham C."/>
            <person name="Simmons D."/>
            <person name="Wilczek-Boney K."/>
            <person name="Hale W."/>
            <person name="Jakkamsetti A."/>
            <person name="Pham P."/>
            <person name="Ruth R."/>
            <person name="San Lucas F."/>
            <person name="Warren J."/>
            <person name="Zhang J."/>
            <person name="Zhao Z."/>
            <person name="Zhou C."/>
            <person name="Zhu D."/>
            <person name="Lee S."/>
            <person name="Bess C."/>
            <person name="Blankenburg K."/>
            <person name="Forbes L."/>
            <person name="Fu Q."/>
            <person name="Gubbala S."/>
            <person name="Hirani K."/>
            <person name="Jayaseelan J.C."/>
            <person name="Lara F."/>
            <person name="Munidasa M."/>
            <person name="Palculict T."/>
            <person name="Patil S."/>
            <person name="Pu L.-L."/>
            <person name="Saada N."/>
            <person name="Tang L."/>
            <person name="Weissenberger G."/>
            <person name="Zhu Y."/>
            <person name="Hemphill L."/>
            <person name="Shang Y."/>
            <person name="Youmans B."/>
            <person name="Ayvaz T."/>
            <person name="Ross M."/>
            <person name="Santibanez J."/>
            <person name="Aqrawi P."/>
            <person name="Gross S."/>
            <person name="Joshi V."/>
            <person name="Fowler G."/>
            <person name="Nazareth L."/>
            <person name="Reid J."/>
            <person name="Worley K."/>
            <person name="Petrosino J."/>
            <person name="Highlander S."/>
            <person name="Gibbs R."/>
        </authorList>
    </citation>
    <scope>NUCLEOTIDE SEQUENCE [LARGE SCALE GENOMIC DNA]</scope>
    <source>
        <strain evidence="1 2">ATCC 23263</strain>
    </source>
</reference>
<name>E6MK40_9FIRM</name>
<sequence length="57" mass="6392">MISAFANPNFQKTSHALNPAFLFRLKTERKKTASERFGGGSLKARSFRLLLSEIFCG</sequence>
<accession>E6MK40</accession>
<comment type="caution">
    <text evidence="1">The sequence shown here is derived from an EMBL/GenBank/DDBJ whole genome shotgun (WGS) entry which is preliminary data.</text>
</comment>
<dbReference type="STRING" id="887929.HMP0721_2376"/>
<dbReference type="AlphaFoldDB" id="E6MK40"/>
<organism evidence="1 2">
    <name type="scientific">Pseudoramibacter alactolyticus ATCC 23263</name>
    <dbReference type="NCBI Taxonomy" id="887929"/>
    <lineage>
        <taxon>Bacteria</taxon>
        <taxon>Bacillati</taxon>
        <taxon>Bacillota</taxon>
        <taxon>Clostridia</taxon>
        <taxon>Eubacteriales</taxon>
        <taxon>Eubacteriaceae</taxon>
        <taxon>Pseudoramibacter</taxon>
    </lineage>
</organism>
<dbReference type="HOGENOM" id="CLU_2993238_0_0_9"/>
<keyword evidence="2" id="KW-1185">Reference proteome</keyword>
<protein>
    <submittedName>
        <fullName evidence="1">Uncharacterized protein</fullName>
    </submittedName>
</protein>
<dbReference type="Proteomes" id="UP000004754">
    <property type="component" value="Unassembled WGS sequence"/>
</dbReference>
<evidence type="ECO:0000313" key="1">
    <source>
        <dbReference type="EMBL" id="EFV00559.1"/>
    </source>
</evidence>
<proteinExistence type="predicted"/>